<dbReference type="PANTHER" id="PTHR47893">
    <property type="entry name" value="REGULATORY PROTEIN PCHR"/>
    <property type="match status" value="1"/>
</dbReference>
<dbReference type="Proteomes" id="UP000324611">
    <property type="component" value="Unassembled WGS sequence"/>
</dbReference>
<evidence type="ECO:0000313" key="3">
    <source>
        <dbReference type="Proteomes" id="UP000324611"/>
    </source>
</evidence>
<dbReference type="EMBL" id="VUOC01000004">
    <property type="protein sequence ID" value="KAA2240875.1"/>
    <property type="molecule type" value="Genomic_DNA"/>
</dbReference>
<name>A0A5B2VP90_9BACT</name>
<proteinExistence type="predicted"/>
<dbReference type="GO" id="GO:0043565">
    <property type="term" value="F:sequence-specific DNA binding"/>
    <property type="evidence" value="ECO:0007669"/>
    <property type="project" value="InterPro"/>
</dbReference>
<reference evidence="2 3" key="1">
    <citation type="submission" date="2019-09" db="EMBL/GenBank/DDBJ databases">
        <title>Chitinophaga ginsengihumi sp. nov., isolated from soil of ginseng rhizosphere.</title>
        <authorList>
            <person name="Lee J."/>
        </authorList>
    </citation>
    <scope>NUCLEOTIDE SEQUENCE [LARGE SCALE GENOMIC DNA]</scope>
    <source>
        <strain evidence="2 3">BN140078</strain>
    </source>
</reference>
<evidence type="ECO:0000313" key="2">
    <source>
        <dbReference type="EMBL" id="KAA2240875.1"/>
    </source>
</evidence>
<dbReference type="AlphaFoldDB" id="A0A5B2VP90"/>
<dbReference type="RefSeq" id="WP_149842054.1">
    <property type="nucleotide sequence ID" value="NZ_VUOC01000004.1"/>
</dbReference>
<sequence length="316" mass="36114">MDILPKGAPIELPLPLTPCVANWATACYQQYDFGYLLTQSFLNRYYQIYLQRFIAERPAHCFLHCPHGTVVLQFTLQGPITGAISGHGEIELLTGQYSCFYLPAGIHTFRMHAGEYECLYIALDASLLEELAASRDEIKKLLVCLHTASEHGACLSLRQMDYRVQDVIAEMRACKETGANLLMELRTNISTLLNLYRKSLNAAEHFKHLRSTAYTPTMISIQEEVSQNPSIQKHTLSYFARKHNMSQSTLKRYFKDIFEKTLHEYVWEECMKKAVWMRSNPAMSIEDIADEVGYADKSGFLKSFKQFRLRAAGQGL</sequence>
<feature type="domain" description="HTH araC/xylS-type" evidence="1">
    <location>
        <begin position="215"/>
        <end position="306"/>
    </location>
</feature>
<protein>
    <submittedName>
        <fullName evidence="2">Helix-turn-helix transcriptional regulator</fullName>
    </submittedName>
</protein>
<comment type="caution">
    <text evidence="2">The sequence shown here is derived from an EMBL/GenBank/DDBJ whole genome shotgun (WGS) entry which is preliminary data.</text>
</comment>
<accession>A0A5B2VP90</accession>
<dbReference type="PROSITE" id="PS01124">
    <property type="entry name" value="HTH_ARAC_FAMILY_2"/>
    <property type="match status" value="1"/>
</dbReference>
<dbReference type="PANTHER" id="PTHR47893:SF1">
    <property type="entry name" value="REGULATORY PROTEIN PCHR"/>
    <property type="match status" value="1"/>
</dbReference>
<dbReference type="GO" id="GO:0003700">
    <property type="term" value="F:DNA-binding transcription factor activity"/>
    <property type="evidence" value="ECO:0007669"/>
    <property type="project" value="InterPro"/>
</dbReference>
<reference evidence="2 3" key="2">
    <citation type="submission" date="2019-09" db="EMBL/GenBank/DDBJ databases">
        <authorList>
            <person name="Jin C."/>
        </authorList>
    </citation>
    <scope>NUCLEOTIDE SEQUENCE [LARGE SCALE GENOMIC DNA]</scope>
    <source>
        <strain evidence="2 3">BN140078</strain>
    </source>
</reference>
<keyword evidence="3" id="KW-1185">Reference proteome</keyword>
<dbReference type="SMART" id="SM00342">
    <property type="entry name" value="HTH_ARAC"/>
    <property type="match status" value="1"/>
</dbReference>
<gene>
    <name evidence="2" type="ORF">F0L74_32615</name>
</gene>
<dbReference type="Pfam" id="PF12833">
    <property type="entry name" value="HTH_18"/>
    <property type="match status" value="1"/>
</dbReference>
<dbReference type="InterPro" id="IPR018060">
    <property type="entry name" value="HTH_AraC"/>
</dbReference>
<organism evidence="2 3">
    <name type="scientific">Chitinophaga agrisoli</name>
    <dbReference type="NCBI Taxonomy" id="2607653"/>
    <lineage>
        <taxon>Bacteria</taxon>
        <taxon>Pseudomonadati</taxon>
        <taxon>Bacteroidota</taxon>
        <taxon>Chitinophagia</taxon>
        <taxon>Chitinophagales</taxon>
        <taxon>Chitinophagaceae</taxon>
        <taxon>Chitinophaga</taxon>
    </lineage>
</organism>
<dbReference type="InterPro" id="IPR053142">
    <property type="entry name" value="PchR_regulatory_protein"/>
</dbReference>
<dbReference type="PROSITE" id="PS51257">
    <property type="entry name" value="PROKAR_LIPOPROTEIN"/>
    <property type="match status" value="1"/>
</dbReference>
<dbReference type="Gene3D" id="1.10.10.60">
    <property type="entry name" value="Homeodomain-like"/>
    <property type="match status" value="1"/>
</dbReference>
<evidence type="ECO:0000259" key="1">
    <source>
        <dbReference type="PROSITE" id="PS01124"/>
    </source>
</evidence>